<protein>
    <submittedName>
        <fullName evidence="3">Uncharacterized protein</fullName>
    </submittedName>
</protein>
<keyword evidence="4" id="KW-1185">Reference proteome</keyword>
<evidence type="ECO:0000256" key="1">
    <source>
        <dbReference type="SAM" id="MobiDB-lite"/>
    </source>
</evidence>
<organism evidence="3 4">
    <name type="scientific">Adiantum capillus-veneris</name>
    <name type="common">Maidenhair fern</name>
    <dbReference type="NCBI Taxonomy" id="13818"/>
    <lineage>
        <taxon>Eukaryota</taxon>
        <taxon>Viridiplantae</taxon>
        <taxon>Streptophyta</taxon>
        <taxon>Embryophyta</taxon>
        <taxon>Tracheophyta</taxon>
        <taxon>Polypodiopsida</taxon>
        <taxon>Polypodiidae</taxon>
        <taxon>Polypodiales</taxon>
        <taxon>Pteridineae</taxon>
        <taxon>Pteridaceae</taxon>
        <taxon>Vittarioideae</taxon>
        <taxon>Adiantum</taxon>
    </lineage>
</organism>
<evidence type="ECO:0000313" key="2">
    <source>
        <dbReference type="EMBL" id="KAI5064573.1"/>
    </source>
</evidence>
<accession>A0A9D4UCJ6</accession>
<dbReference type="EMBL" id="JABFUD020000020">
    <property type="protein sequence ID" value="KAI5064573.1"/>
    <property type="molecule type" value="Genomic_DNA"/>
</dbReference>
<evidence type="ECO:0000313" key="4">
    <source>
        <dbReference type="Proteomes" id="UP000886520"/>
    </source>
</evidence>
<feature type="region of interest" description="Disordered" evidence="1">
    <location>
        <begin position="91"/>
        <end position="120"/>
    </location>
</feature>
<evidence type="ECO:0000313" key="3">
    <source>
        <dbReference type="EMBL" id="KAI5064576.1"/>
    </source>
</evidence>
<reference evidence="3" key="1">
    <citation type="submission" date="2021-01" db="EMBL/GenBank/DDBJ databases">
        <title>Adiantum capillus-veneris genome.</title>
        <authorList>
            <person name="Fang Y."/>
            <person name="Liao Q."/>
        </authorList>
    </citation>
    <scope>NUCLEOTIDE SEQUENCE</scope>
    <source>
        <strain evidence="3">H3</strain>
        <tissue evidence="3">Leaf</tissue>
    </source>
</reference>
<feature type="compositionally biased region" description="Low complexity" evidence="1">
    <location>
        <begin position="100"/>
        <end position="120"/>
    </location>
</feature>
<dbReference type="AlphaFoldDB" id="A0A9D4UCJ6"/>
<dbReference type="EMBL" id="JABFUD020000020">
    <property type="protein sequence ID" value="KAI5064576.1"/>
    <property type="molecule type" value="Genomic_DNA"/>
</dbReference>
<proteinExistence type="predicted"/>
<comment type="caution">
    <text evidence="3">The sequence shown here is derived from an EMBL/GenBank/DDBJ whole genome shotgun (WGS) entry which is preliminary data.</text>
</comment>
<sequence length="120" mass="12949">MGERVCMDTLSLKAAHHLFFAYTPPYMSSCRCCPCMNGRPSSTHHDLASLLLLDGASLLFDHAALQHLPLAFLRPELPHASPLQAITAAHPLATHTYGRPPSSLAAPQASPPQQRSDPSN</sequence>
<gene>
    <name evidence="2" type="ORF">GOP47_0021243</name>
    <name evidence="3" type="ORF">GOP47_0021246</name>
</gene>
<name>A0A9D4UCJ6_ADICA</name>
<dbReference type="Proteomes" id="UP000886520">
    <property type="component" value="Chromosome 20"/>
</dbReference>